<sequence length="31" mass="3457">MEPGELAAYYRRSKAPADTESAAPQTQTTEW</sequence>
<accession>Q0U4D0</accession>
<organism evidence="2 3">
    <name type="scientific">Phaeosphaeria nodorum (strain SN15 / ATCC MYA-4574 / FGSC 10173)</name>
    <name type="common">Glume blotch fungus</name>
    <name type="synonym">Parastagonospora nodorum</name>
    <dbReference type="NCBI Taxonomy" id="321614"/>
    <lineage>
        <taxon>Eukaryota</taxon>
        <taxon>Fungi</taxon>
        <taxon>Dikarya</taxon>
        <taxon>Ascomycota</taxon>
        <taxon>Pezizomycotina</taxon>
        <taxon>Dothideomycetes</taxon>
        <taxon>Pleosporomycetidae</taxon>
        <taxon>Pleosporales</taxon>
        <taxon>Pleosporineae</taxon>
        <taxon>Phaeosphaeriaceae</taxon>
        <taxon>Parastagonospora</taxon>
    </lineage>
</organism>
<protein>
    <submittedName>
        <fullName evidence="2">Uncharacterized protein</fullName>
    </submittedName>
</protein>
<proteinExistence type="predicted"/>
<dbReference type="GeneID" id="5980511"/>
<evidence type="ECO:0000313" key="2">
    <source>
        <dbReference type="EMBL" id="EAT79268.1"/>
    </source>
</evidence>
<feature type="region of interest" description="Disordered" evidence="1">
    <location>
        <begin position="1"/>
        <end position="31"/>
    </location>
</feature>
<feature type="compositionally biased region" description="Polar residues" evidence="1">
    <location>
        <begin position="22"/>
        <end position="31"/>
    </location>
</feature>
<gene>
    <name evidence="2" type="ORF">SNOG_13384</name>
</gene>
<evidence type="ECO:0000256" key="1">
    <source>
        <dbReference type="SAM" id="MobiDB-lite"/>
    </source>
</evidence>
<name>Q0U4D0_PHANO</name>
<dbReference type="AlphaFoldDB" id="Q0U4D0"/>
<dbReference type="KEGG" id="pno:SNOG_13384"/>
<evidence type="ECO:0000313" key="3">
    <source>
        <dbReference type="Proteomes" id="UP000001055"/>
    </source>
</evidence>
<dbReference type="EMBL" id="CH445350">
    <property type="protein sequence ID" value="EAT79268.1"/>
    <property type="molecule type" value="Genomic_DNA"/>
</dbReference>
<reference evidence="3" key="1">
    <citation type="journal article" date="2007" name="Plant Cell">
        <title>Dothideomycete-plant interactions illuminated by genome sequencing and EST analysis of the wheat pathogen Stagonospora nodorum.</title>
        <authorList>
            <person name="Hane J.K."/>
            <person name="Lowe R.G."/>
            <person name="Solomon P.S."/>
            <person name="Tan K.C."/>
            <person name="Schoch C.L."/>
            <person name="Spatafora J.W."/>
            <person name="Crous P.W."/>
            <person name="Kodira C."/>
            <person name="Birren B.W."/>
            <person name="Galagan J.E."/>
            <person name="Torriani S.F."/>
            <person name="McDonald B.A."/>
            <person name="Oliver R.P."/>
        </authorList>
    </citation>
    <scope>NUCLEOTIDE SEQUENCE [LARGE SCALE GENOMIC DNA]</scope>
    <source>
        <strain evidence="3">SN15 / ATCC MYA-4574 / FGSC 10173</strain>
    </source>
</reference>
<dbReference type="RefSeq" id="XP_001803594.1">
    <property type="nucleotide sequence ID" value="XM_001803542.1"/>
</dbReference>
<dbReference type="Proteomes" id="UP000001055">
    <property type="component" value="Unassembled WGS sequence"/>
</dbReference>
<dbReference type="InParanoid" id="Q0U4D0"/>